<dbReference type="EMBL" id="JAVXUP010000011">
    <property type="protein sequence ID" value="KAK3043095.1"/>
    <property type="molecule type" value="Genomic_DNA"/>
</dbReference>
<keyword evidence="4" id="KW-1185">Reference proteome</keyword>
<dbReference type="PROSITE" id="PS50994">
    <property type="entry name" value="INTEGRASE"/>
    <property type="match status" value="1"/>
</dbReference>
<dbReference type="InterPro" id="IPR043502">
    <property type="entry name" value="DNA/RNA_pol_sf"/>
</dbReference>
<dbReference type="InterPro" id="IPR012337">
    <property type="entry name" value="RNaseH-like_sf"/>
</dbReference>
<organism evidence="3 4">
    <name type="scientific">Escallonia herrerae</name>
    <dbReference type="NCBI Taxonomy" id="1293975"/>
    <lineage>
        <taxon>Eukaryota</taxon>
        <taxon>Viridiplantae</taxon>
        <taxon>Streptophyta</taxon>
        <taxon>Embryophyta</taxon>
        <taxon>Tracheophyta</taxon>
        <taxon>Spermatophyta</taxon>
        <taxon>Magnoliopsida</taxon>
        <taxon>eudicotyledons</taxon>
        <taxon>Gunneridae</taxon>
        <taxon>Pentapetalae</taxon>
        <taxon>asterids</taxon>
        <taxon>campanulids</taxon>
        <taxon>Escalloniales</taxon>
        <taxon>Escalloniaceae</taxon>
        <taxon>Escallonia</taxon>
    </lineage>
</organism>
<dbReference type="AlphaFoldDB" id="A0AA89BI12"/>
<feature type="compositionally biased region" description="Basic and acidic residues" evidence="1">
    <location>
        <begin position="107"/>
        <end position="117"/>
    </location>
</feature>
<feature type="domain" description="Integrase catalytic" evidence="2">
    <location>
        <begin position="675"/>
        <end position="837"/>
    </location>
</feature>
<dbReference type="InterPro" id="IPR001584">
    <property type="entry name" value="Integrase_cat-core"/>
</dbReference>
<evidence type="ECO:0000313" key="3">
    <source>
        <dbReference type="EMBL" id="KAK3043095.1"/>
    </source>
</evidence>
<dbReference type="PANTHER" id="PTHR48475:SF2">
    <property type="entry name" value="RIBONUCLEASE H"/>
    <property type="match status" value="1"/>
</dbReference>
<dbReference type="GO" id="GO:0003676">
    <property type="term" value="F:nucleic acid binding"/>
    <property type="evidence" value="ECO:0007669"/>
    <property type="project" value="InterPro"/>
</dbReference>
<protein>
    <recommendedName>
        <fullName evidence="2">Integrase catalytic domain-containing protein</fullName>
    </recommendedName>
</protein>
<gene>
    <name evidence="3" type="ORF">RJ639_001210</name>
</gene>
<dbReference type="PANTHER" id="PTHR48475">
    <property type="entry name" value="RIBONUCLEASE H"/>
    <property type="match status" value="1"/>
</dbReference>
<comment type="caution">
    <text evidence="3">The sequence shown here is derived from an EMBL/GenBank/DDBJ whole genome shotgun (WGS) entry which is preliminary data.</text>
</comment>
<reference evidence="3" key="1">
    <citation type="submission" date="2022-12" db="EMBL/GenBank/DDBJ databases">
        <title>Draft genome assemblies for two species of Escallonia (Escalloniales).</title>
        <authorList>
            <person name="Chanderbali A."/>
            <person name="Dervinis C."/>
            <person name="Anghel I."/>
            <person name="Soltis D."/>
            <person name="Soltis P."/>
            <person name="Zapata F."/>
        </authorList>
    </citation>
    <scope>NUCLEOTIDE SEQUENCE</scope>
    <source>
        <strain evidence="3">UCBG64.0493</strain>
        <tissue evidence="3">Leaf</tissue>
    </source>
</reference>
<accession>A0AA89BI12</accession>
<dbReference type="SUPFAM" id="SSF56672">
    <property type="entry name" value="DNA/RNA polymerases"/>
    <property type="match status" value="1"/>
</dbReference>
<dbReference type="InterPro" id="IPR043128">
    <property type="entry name" value="Rev_trsase/Diguanyl_cyclase"/>
</dbReference>
<evidence type="ECO:0000259" key="2">
    <source>
        <dbReference type="PROSITE" id="PS50994"/>
    </source>
</evidence>
<feature type="region of interest" description="Disordered" evidence="1">
    <location>
        <begin position="78"/>
        <end position="117"/>
    </location>
</feature>
<dbReference type="Pfam" id="PF00665">
    <property type="entry name" value="rve"/>
    <property type="match status" value="1"/>
</dbReference>
<evidence type="ECO:0000313" key="4">
    <source>
        <dbReference type="Proteomes" id="UP001188597"/>
    </source>
</evidence>
<dbReference type="GO" id="GO:0015074">
    <property type="term" value="P:DNA integration"/>
    <property type="evidence" value="ECO:0007669"/>
    <property type="project" value="InterPro"/>
</dbReference>
<dbReference type="InterPro" id="IPR041577">
    <property type="entry name" value="RT_RNaseH_2"/>
</dbReference>
<dbReference type="CDD" id="cd00303">
    <property type="entry name" value="retropepsin_like"/>
    <property type="match status" value="1"/>
</dbReference>
<proteinExistence type="predicted"/>
<name>A0AA89BI12_9ASTE</name>
<dbReference type="Proteomes" id="UP001188597">
    <property type="component" value="Unassembled WGS sequence"/>
</dbReference>
<dbReference type="Pfam" id="PF17919">
    <property type="entry name" value="RT_RNaseH_2"/>
    <property type="match status" value="1"/>
</dbReference>
<feature type="compositionally biased region" description="Basic and acidic residues" evidence="1">
    <location>
        <begin position="78"/>
        <end position="98"/>
    </location>
</feature>
<sequence>MVQERNESLSRYLGRFNAATLKIDNLDESVKYTAFMRGLHLTSKFAFAVNKSPPGNMSALLDKANKYIQAEEYLEIHKEHRGDNGQEQEKRTREDSPRGGRASKHSRRDERRPKEMLDMKNLMPLTVRPSQILHEIKDKQILEKPNKMRSAPSKRDINLWCRYHNDHGYTTDNCESLKRAIEALIKRGHLRGYINRRNEKREATPLVEREEVQENTGVINTISGGIAVGGSSGQGRKAYAREVFTTVGSSAKKQKIEPTPTVSFSDDDVGDTRIPHDDPLVVTLRVGNFDMKRILVNNGSSAEVLFYEAFQKMNIPPDRLRKIDTPLYGFSNHPVVCEGIIALPVTVGAPPTQAELMLDFMVVRVPSAYNAILSRTALNQLRAVVSTYHMKMKSPTENEVGEVKGDQVVTQQCYMVSCRNRANETLVIEDLRDETKVQRGKPVEDLINIELYPGNQEKTIRVGTELTGRVAALGRFMSKSAEKCLPFFKAIRKAKNFKWTEECQKSFEELKLYLSSPPLLTKPVTREDLFLYLSINEVAISTVLIREEEGKQRPVYYIRKVLQDVETRYPRIDKVALALIISARKLRPYFQSHTVVVLTDQPLGKVLQSPDASGKLVNWSVELGEFDIKCKPRTAIKAQALSDFVVECTIPDDTPELILSEVLDPWLLYVDGSSKCLSPKEADYALQEVHEGPFPMATGQRRFVIVAIDYFTKWTEAETLATITTSKCEEFFWKNVVFRFGVPKILITDNGKQFDNSNFRSFCEGLSIGLHFTSVAHPQSNGQTENMNRSILQGLKRKLDDAKGAWVDELPKVLWAYSTTPHSVTGETPFLLCFGTEVLLPVEVGLPTVRVLQFAEAENEENLRGNLDLLDDVRPKL</sequence>
<dbReference type="Gene3D" id="3.30.420.10">
    <property type="entry name" value="Ribonuclease H-like superfamily/Ribonuclease H"/>
    <property type="match status" value="1"/>
</dbReference>
<dbReference type="InterPro" id="IPR036397">
    <property type="entry name" value="RNaseH_sf"/>
</dbReference>
<dbReference type="SUPFAM" id="SSF53098">
    <property type="entry name" value="Ribonuclease H-like"/>
    <property type="match status" value="1"/>
</dbReference>
<dbReference type="Gene3D" id="3.30.70.270">
    <property type="match status" value="1"/>
</dbReference>
<evidence type="ECO:0000256" key="1">
    <source>
        <dbReference type="SAM" id="MobiDB-lite"/>
    </source>
</evidence>